<keyword evidence="2" id="KW-1185">Reference proteome</keyword>
<evidence type="ECO:0000313" key="2">
    <source>
        <dbReference type="Proteomes" id="UP001524642"/>
    </source>
</evidence>
<evidence type="ECO:0000313" key="1">
    <source>
        <dbReference type="EMBL" id="MCR0984796.1"/>
    </source>
</evidence>
<organism evidence="1 2">
    <name type="scientific">Roseomonas populi</name>
    <dbReference type="NCBI Taxonomy" id="3121582"/>
    <lineage>
        <taxon>Bacteria</taxon>
        <taxon>Pseudomonadati</taxon>
        <taxon>Pseudomonadota</taxon>
        <taxon>Alphaproteobacteria</taxon>
        <taxon>Acetobacterales</taxon>
        <taxon>Roseomonadaceae</taxon>
        <taxon>Roseomonas</taxon>
    </lineage>
</organism>
<dbReference type="RefSeq" id="WP_257718451.1">
    <property type="nucleotide sequence ID" value="NZ_JANJOU010000024.1"/>
</dbReference>
<proteinExistence type="predicted"/>
<accession>A0ABT1XAL4</accession>
<protein>
    <submittedName>
        <fullName evidence="1">Uncharacterized protein</fullName>
    </submittedName>
</protein>
<comment type="caution">
    <text evidence="1">The sequence shown here is derived from an EMBL/GenBank/DDBJ whole genome shotgun (WGS) entry which is preliminary data.</text>
</comment>
<gene>
    <name evidence="1" type="ORF">NRP21_22305</name>
</gene>
<sequence>MSLSVGGGSAAFYTNLPSGYASTALTAAGGSASVSDIVDIRVPLPSGGFTAKAGDSLSVRELFGSPGADLMRVALRGEGGGRLVLRGVDVTDRTDFDPLDFNELQYAAGEEGSAQELVVVARTGTRGAGGLWSGIADSAPVQITAAVTGTRSLSVLAALRTPAEGGADAEFVTLAQDASVYAAYGGRAAPTLSGAGNLSLKAGDTLALHDLFTAGGKAEPALYRVALREDAGTGARLLLDGQDVTHRVDFTPEEFVNLQYMAGGDGSAAEILVVARAATKAADGRWTSIVDSPAVAIAAAVTGVRSANAAPALRTAVDPGDADARFMRVAQEAAIFTGSKSRPAPDIGAAGDMTVKAGDSLSLRDLFPVGKGTEPALYRVALRDDPGAAPGGRLVLDGKDVTDRTDFSPMEFLALQYVAGPEGGAQDIMVVARAGQEDGKGGLTAVADSTPAVIRAAVTGARSLNTAGALRTAVDPAAADADFMRVASEAALHAPLGSQVAPALATTGNFTTAAGDAFALRDLFSSPYSAKVEVSGYRVALRDEDLTSGARLMLDGEDVTRRIDFTPAEFNSLLFVAGTGGSSQELLVVARATDARGMKVDSRAVQVTARSTGERSINALPALRAAPEDSYARIASDAAVHAPLGSQAAPPLRAVGDFTAAAGDLFSMNTLFDTAGGVFDAGMTYRVAMREDVAGTGAGARLLLNGEEVTGRTEFTGAEFSALLFQVGPAGSAQDLLVVARRSDAATRLVIDSPALEITARSTGTRSINALAALRADGTGTGFDRVVRDAAVYRTSSAKALSSTVGPAVPAASAAALAAAVGAYRATGSTASATNTLDLSALFAGAGGASSAQLVGLSELITLLGGGTVGGVRSTGTEMAKLTALSLSARA</sequence>
<reference evidence="1 2" key="1">
    <citation type="submission" date="2022-06" db="EMBL/GenBank/DDBJ databases">
        <title>Roseomonas CN29.</title>
        <authorList>
            <person name="Cheng Y."/>
            <person name="He X."/>
        </authorList>
    </citation>
    <scope>NUCLEOTIDE SEQUENCE [LARGE SCALE GENOMIC DNA]</scope>
    <source>
        <strain evidence="1 2">CN29</strain>
    </source>
</reference>
<name>A0ABT1XAL4_9PROT</name>
<dbReference type="EMBL" id="JANJOU010000024">
    <property type="protein sequence ID" value="MCR0984796.1"/>
    <property type="molecule type" value="Genomic_DNA"/>
</dbReference>
<dbReference type="Proteomes" id="UP001524642">
    <property type="component" value="Unassembled WGS sequence"/>
</dbReference>